<dbReference type="AlphaFoldDB" id="A0A2M6VZR6"/>
<dbReference type="InterPro" id="IPR018638">
    <property type="entry name" value="DUF2061_membrane"/>
</dbReference>
<feature type="domain" description="DUF2061" evidence="1">
    <location>
        <begin position="1"/>
        <end position="37"/>
    </location>
</feature>
<accession>A0A2M6VZR6</accession>
<evidence type="ECO:0000313" key="2">
    <source>
        <dbReference type="EMBL" id="PIT86041.1"/>
    </source>
</evidence>
<proteinExistence type="predicted"/>
<reference evidence="3" key="1">
    <citation type="submission" date="2017-09" db="EMBL/GenBank/DDBJ databases">
        <title>Depth-based differentiation of microbial function through sediment-hosted aquifers and enrichment of novel symbionts in the deep terrestrial subsurface.</title>
        <authorList>
            <person name="Probst A.J."/>
            <person name="Ladd B."/>
            <person name="Jarett J.K."/>
            <person name="Geller-Mcgrath D.E."/>
            <person name="Sieber C.M.K."/>
            <person name="Emerson J.B."/>
            <person name="Anantharaman K."/>
            <person name="Thomas B.C."/>
            <person name="Malmstrom R."/>
            <person name="Stieglmeier M."/>
            <person name="Klingl A."/>
            <person name="Woyke T."/>
            <person name="Ryan C.M."/>
            <person name="Banfield J.F."/>
        </authorList>
    </citation>
    <scope>NUCLEOTIDE SEQUENCE [LARGE SCALE GENOMIC DNA]</scope>
</reference>
<dbReference type="Pfam" id="PF09834">
    <property type="entry name" value="DUF2061"/>
    <property type="match status" value="1"/>
</dbReference>
<organism evidence="2 3">
    <name type="scientific">Candidatus Magasanikbacteria bacterium CG10_big_fil_rev_8_21_14_0_10_43_6</name>
    <dbReference type="NCBI Taxonomy" id="1974650"/>
    <lineage>
        <taxon>Bacteria</taxon>
        <taxon>Candidatus Magasanikiibacteriota</taxon>
    </lineage>
</organism>
<protein>
    <recommendedName>
        <fullName evidence="1">DUF2061 domain-containing protein</fullName>
    </recommendedName>
</protein>
<dbReference type="EMBL" id="PFBZ01000228">
    <property type="protein sequence ID" value="PIT86041.1"/>
    <property type="molecule type" value="Genomic_DNA"/>
</dbReference>
<evidence type="ECO:0000259" key="1">
    <source>
        <dbReference type="Pfam" id="PF09834"/>
    </source>
</evidence>
<comment type="caution">
    <text evidence="2">The sequence shown here is derived from an EMBL/GenBank/DDBJ whole genome shotgun (WGS) entry which is preliminary data.</text>
</comment>
<gene>
    <name evidence="2" type="ORF">COU33_05345</name>
</gene>
<sequence length="52" mass="6266">MMLVFLFTKELTLSLQVGVLEVTSKMIFYYIHERVWDRMGWGKKRNNTRVSI</sequence>
<evidence type="ECO:0000313" key="3">
    <source>
        <dbReference type="Proteomes" id="UP000229362"/>
    </source>
</evidence>
<name>A0A2M6VZR6_9BACT</name>
<dbReference type="Proteomes" id="UP000229362">
    <property type="component" value="Unassembled WGS sequence"/>
</dbReference>